<dbReference type="SUPFAM" id="SSF48452">
    <property type="entry name" value="TPR-like"/>
    <property type="match status" value="1"/>
</dbReference>
<dbReference type="InterPro" id="IPR013766">
    <property type="entry name" value="Thioredoxin_domain"/>
</dbReference>
<feature type="domain" description="Thioredoxin" evidence="1">
    <location>
        <begin position="1"/>
        <end position="111"/>
    </location>
</feature>
<sequence>MSQFSFDVGLADFQRFVIDNSFHAPVLVDFWADWCQPCRTLGPLLEKLAQEYQGAFLLAKINADREQALAAHLGVRSLPTVLVVRDGQIVETLTGAQPESAYRQVIDTYRARIADKVLEQAEAAWHEGRQDDALTLLREGLAQDPGDPDMKVSLAAKLVERESFLEAGKLLRSLPENLHKVEPVAGLLARVAAAEATPKGVDTSAFDRRLAVNPDDHAVRLALAAALLEAGDYERAAEQYLEAFRRDRAFENGAARQGLFKLFETLGNEHPLVAVYRRRLASLLY</sequence>
<dbReference type="CDD" id="cd02956">
    <property type="entry name" value="ybbN"/>
    <property type="match status" value="1"/>
</dbReference>
<organism evidence="2 3">
    <name type="scientific">Plasticicumulans lactativorans</name>
    <dbReference type="NCBI Taxonomy" id="1133106"/>
    <lineage>
        <taxon>Bacteria</taxon>
        <taxon>Pseudomonadati</taxon>
        <taxon>Pseudomonadota</taxon>
        <taxon>Gammaproteobacteria</taxon>
        <taxon>Candidatus Competibacteraceae</taxon>
        <taxon>Plasticicumulans</taxon>
    </lineage>
</organism>
<evidence type="ECO:0000313" key="3">
    <source>
        <dbReference type="Proteomes" id="UP000295765"/>
    </source>
</evidence>
<keyword evidence="3" id="KW-1185">Reference proteome</keyword>
<evidence type="ECO:0000259" key="1">
    <source>
        <dbReference type="PROSITE" id="PS51352"/>
    </source>
</evidence>
<accession>A0A4R2KSJ2</accession>
<dbReference type="GO" id="GO:0006950">
    <property type="term" value="P:response to stress"/>
    <property type="evidence" value="ECO:0007669"/>
    <property type="project" value="UniProtKB-ARBA"/>
</dbReference>
<dbReference type="GO" id="GO:0005737">
    <property type="term" value="C:cytoplasm"/>
    <property type="evidence" value="ECO:0007669"/>
    <property type="project" value="TreeGrafter"/>
</dbReference>
<dbReference type="PANTHER" id="PTHR45663:SF11">
    <property type="entry name" value="GEO12009P1"/>
    <property type="match status" value="1"/>
</dbReference>
<dbReference type="RefSeq" id="WP_132545940.1">
    <property type="nucleotide sequence ID" value="NZ_SLWY01000041.1"/>
</dbReference>
<comment type="caution">
    <text evidence="2">The sequence shown here is derived from an EMBL/GenBank/DDBJ whole genome shotgun (WGS) entry which is preliminary data.</text>
</comment>
<gene>
    <name evidence="2" type="ORF">EV699_1412</name>
</gene>
<dbReference type="SUPFAM" id="SSF52833">
    <property type="entry name" value="Thioredoxin-like"/>
    <property type="match status" value="1"/>
</dbReference>
<dbReference type="Proteomes" id="UP000295765">
    <property type="component" value="Unassembled WGS sequence"/>
</dbReference>
<dbReference type="PRINTS" id="PR00421">
    <property type="entry name" value="THIOREDOXIN"/>
</dbReference>
<dbReference type="EMBL" id="SLWY01000041">
    <property type="protein sequence ID" value="TCO75762.1"/>
    <property type="molecule type" value="Genomic_DNA"/>
</dbReference>
<dbReference type="OrthoDB" id="9790390at2"/>
<dbReference type="InterPro" id="IPR036249">
    <property type="entry name" value="Thioredoxin-like_sf"/>
</dbReference>
<dbReference type="PANTHER" id="PTHR45663">
    <property type="entry name" value="GEO12009P1"/>
    <property type="match status" value="1"/>
</dbReference>
<dbReference type="Pfam" id="PF14559">
    <property type="entry name" value="TPR_19"/>
    <property type="match status" value="1"/>
</dbReference>
<protein>
    <submittedName>
        <fullName evidence="2">Thioredoxin</fullName>
    </submittedName>
</protein>
<dbReference type="InterPro" id="IPR011990">
    <property type="entry name" value="TPR-like_helical_dom_sf"/>
</dbReference>
<evidence type="ECO:0000313" key="2">
    <source>
        <dbReference type="EMBL" id="TCO75762.1"/>
    </source>
</evidence>
<name>A0A4R2KSJ2_9GAMM</name>
<dbReference type="PROSITE" id="PS51352">
    <property type="entry name" value="THIOREDOXIN_2"/>
    <property type="match status" value="1"/>
</dbReference>
<reference evidence="2 3" key="1">
    <citation type="submission" date="2019-03" db="EMBL/GenBank/DDBJ databases">
        <title>Genomic Encyclopedia of Type Strains, Phase IV (KMG-IV): sequencing the most valuable type-strain genomes for metagenomic binning, comparative biology and taxonomic classification.</title>
        <authorList>
            <person name="Goeker M."/>
        </authorList>
    </citation>
    <scope>NUCLEOTIDE SEQUENCE [LARGE SCALE GENOMIC DNA]</scope>
    <source>
        <strain evidence="2 3">DSM 25287</strain>
    </source>
</reference>
<dbReference type="Gene3D" id="3.40.30.10">
    <property type="entry name" value="Glutaredoxin"/>
    <property type="match status" value="1"/>
</dbReference>
<dbReference type="Gene3D" id="1.25.40.10">
    <property type="entry name" value="Tetratricopeptide repeat domain"/>
    <property type="match status" value="2"/>
</dbReference>
<dbReference type="GO" id="GO:0015035">
    <property type="term" value="F:protein-disulfide reductase activity"/>
    <property type="evidence" value="ECO:0007669"/>
    <property type="project" value="TreeGrafter"/>
</dbReference>
<dbReference type="AlphaFoldDB" id="A0A4R2KSJ2"/>
<dbReference type="Pfam" id="PF00085">
    <property type="entry name" value="Thioredoxin"/>
    <property type="match status" value="1"/>
</dbReference>
<dbReference type="Pfam" id="PF14561">
    <property type="entry name" value="TPR_20"/>
    <property type="match status" value="1"/>
</dbReference>
<proteinExistence type="predicted"/>